<dbReference type="RefSeq" id="WP_096831421.1">
    <property type="nucleotide sequence ID" value="NZ_NXIB02000026.1"/>
</dbReference>
<evidence type="ECO:0000256" key="6">
    <source>
        <dbReference type="ARBA" id="ARBA00022777"/>
    </source>
</evidence>
<comment type="catalytic activity">
    <reaction evidence="1">
        <text>ATP + protein L-histidine = ADP + protein N-phospho-L-histidine.</text>
        <dbReference type="EC" id="2.7.13.3"/>
    </reaction>
</comment>
<dbReference type="InterPro" id="IPR000700">
    <property type="entry name" value="PAS-assoc_C"/>
</dbReference>
<sequence length="840" mass="93738">MKKETRFHKRKIFQQLLGGFALSLIVISIATLSITSASLRHNLEEQIQQRAESITYGIEFASEGLIEIKEMLLLERIVQNYATLPAVIEVSIVDPQGILLAHSNEFALNAIEDRHYAKLHPTLALTWEQVSEQGIDKNIHTVLHGKTVVVQMLPFSSTLFNQVGVGSPADRKHRGVAIAVMDLQKMEQDALQSALSSILTMAVSALLILVFMSWLIRRLVLSPLEKINLAIIQSEGQDVFYLPTLPNNEISFLGVTFAAVFQELKAYKQMELEIVERKYAQVAQRYELATRAAKVWVWDLDLKTNIFILDQGIQEWLSYENDEFSNNFHLKTWVNYIYIDDRPLFLQALQAHLEEKTSEFYCEHRLLKADGTTHWFLSRGQVVKNKHGTSVRAIGTITDIADRKQYEAQLHATNQELIRATRLKDEFLANMSHELRTPLNAILGMSEGLQEQVFGSINEPQIKALQTIERSGSHLLELINDILDVAKIESGQMELDCTPVSVNHLCQSSLAFIKEQALQKRIQLEIKVPLNLPDLLIDERRMRQVLINLLNNAVKFTPNGGRITLEVSRQQRRADPDSADSPPQFLVKDILRIAVIDTGIGIASEDINKLFQPFIQIDSALNRQYQGTGLGLALVKRIVELHGGRVLLTSEVGVGSCFAIEFEGRHGGIEFEGRHGGIEFEGRHGGTAPTGAPSSVDLESQTEPRIEPSGPKQQEGSPLILLAEDNEANISTVSSYLKAKGYRILLAKNGEEAIALAKSENPNLILMDIQMPGMDGLEAMQQIRLDPSLVDLPIIALTALAMTGDRDHCLAAGANDYLSKPVKLKQLAATIQHLLTSLVR</sequence>
<gene>
    <name evidence="15" type="ORF">CP500_006410</name>
</gene>
<dbReference type="Proteomes" id="UP000226442">
    <property type="component" value="Unassembled WGS sequence"/>
</dbReference>
<feature type="domain" description="PAC" evidence="14">
    <location>
        <begin position="360"/>
        <end position="412"/>
    </location>
</feature>
<dbReference type="SUPFAM" id="SSF55785">
    <property type="entry name" value="PYP-like sensor domain (PAS domain)"/>
    <property type="match status" value="1"/>
</dbReference>
<proteinExistence type="inferred from homology"/>
<evidence type="ECO:0000256" key="4">
    <source>
        <dbReference type="ARBA" id="ARBA00022553"/>
    </source>
</evidence>
<feature type="modified residue" description="4-aspartylphosphate" evidence="9">
    <location>
        <position position="768"/>
    </location>
</feature>
<dbReference type="PROSITE" id="PS50110">
    <property type="entry name" value="RESPONSE_REGULATORY"/>
    <property type="match status" value="1"/>
</dbReference>
<dbReference type="CDD" id="cd00130">
    <property type="entry name" value="PAS"/>
    <property type="match status" value="1"/>
</dbReference>
<dbReference type="SUPFAM" id="SSF55874">
    <property type="entry name" value="ATPase domain of HSP90 chaperone/DNA topoisomerase II/histidine kinase"/>
    <property type="match status" value="1"/>
</dbReference>
<evidence type="ECO:0000256" key="11">
    <source>
        <dbReference type="SAM" id="Phobius"/>
    </source>
</evidence>
<dbReference type="Gene3D" id="3.30.565.10">
    <property type="entry name" value="Histidine kinase-like ATPase, C-terminal domain"/>
    <property type="match status" value="1"/>
</dbReference>
<dbReference type="PANTHER" id="PTHR43047:SF63">
    <property type="entry name" value="HISTIDINE KINASE"/>
    <property type="match status" value="1"/>
</dbReference>
<dbReference type="Pfam" id="PF00512">
    <property type="entry name" value="HisKA"/>
    <property type="match status" value="1"/>
</dbReference>
<protein>
    <recommendedName>
        <fullName evidence="8">Circadian input-output histidine kinase CikA</fullName>
        <ecNumber evidence="3">2.7.13.3</ecNumber>
    </recommendedName>
</protein>
<dbReference type="InterPro" id="IPR013655">
    <property type="entry name" value="PAS_fold_3"/>
</dbReference>
<dbReference type="InterPro" id="IPR003661">
    <property type="entry name" value="HisK_dim/P_dom"/>
</dbReference>
<evidence type="ECO:0000256" key="2">
    <source>
        <dbReference type="ARBA" id="ARBA00006402"/>
    </source>
</evidence>
<dbReference type="Pfam" id="PF08447">
    <property type="entry name" value="PAS_3"/>
    <property type="match status" value="1"/>
</dbReference>
<dbReference type="Pfam" id="PF00072">
    <property type="entry name" value="Response_reg"/>
    <property type="match status" value="1"/>
</dbReference>
<keyword evidence="11" id="KW-0812">Transmembrane</keyword>
<reference evidence="15" key="1">
    <citation type="submission" date="2017-10" db="EMBL/GenBank/DDBJ databases">
        <title>Draft genome sequence of the planktic cyanobacteria Tychonema bourrellyi isolated from alpine lentic freshwater.</title>
        <authorList>
            <person name="Tett A."/>
            <person name="Armanini F."/>
            <person name="Asnicar F."/>
            <person name="Boscaini A."/>
            <person name="Pasolli E."/>
            <person name="Zolfo M."/>
            <person name="Donati C."/>
            <person name="Salmaso N."/>
            <person name="Segata N."/>
        </authorList>
    </citation>
    <scope>NUCLEOTIDE SEQUENCE</scope>
    <source>
        <strain evidence="15">FEM_GT703</strain>
    </source>
</reference>
<dbReference type="InterPro" id="IPR001789">
    <property type="entry name" value="Sig_transdc_resp-reg_receiver"/>
</dbReference>
<feature type="region of interest" description="Disordered" evidence="10">
    <location>
        <begin position="675"/>
        <end position="716"/>
    </location>
</feature>
<dbReference type="InterPro" id="IPR000014">
    <property type="entry name" value="PAS"/>
</dbReference>
<feature type="transmembrane region" description="Helical" evidence="11">
    <location>
        <begin position="12"/>
        <end position="34"/>
    </location>
</feature>
<dbReference type="GO" id="GO:0005886">
    <property type="term" value="C:plasma membrane"/>
    <property type="evidence" value="ECO:0007669"/>
    <property type="project" value="TreeGrafter"/>
</dbReference>
<dbReference type="FunFam" id="1.10.287.130:FF:000145">
    <property type="entry name" value="Sensory transduction histidine kinase"/>
    <property type="match status" value="1"/>
</dbReference>
<accession>A0A2G4F3B2</accession>
<feature type="domain" description="Response regulatory" evidence="13">
    <location>
        <begin position="719"/>
        <end position="835"/>
    </location>
</feature>
<dbReference type="PROSITE" id="PS50113">
    <property type="entry name" value="PAC"/>
    <property type="match status" value="1"/>
</dbReference>
<dbReference type="InterPro" id="IPR036097">
    <property type="entry name" value="HisK_dim/P_sf"/>
</dbReference>
<feature type="domain" description="Histidine kinase" evidence="12">
    <location>
        <begin position="430"/>
        <end position="666"/>
    </location>
</feature>
<evidence type="ECO:0000256" key="9">
    <source>
        <dbReference type="PROSITE-ProRule" id="PRU00169"/>
    </source>
</evidence>
<evidence type="ECO:0000256" key="1">
    <source>
        <dbReference type="ARBA" id="ARBA00000085"/>
    </source>
</evidence>
<evidence type="ECO:0000259" key="12">
    <source>
        <dbReference type="PROSITE" id="PS50109"/>
    </source>
</evidence>
<evidence type="ECO:0000256" key="10">
    <source>
        <dbReference type="SAM" id="MobiDB-lite"/>
    </source>
</evidence>
<evidence type="ECO:0000256" key="3">
    <source>
        <dbReference type="ARBA" id="ARBA00012438"/>
    </source>
</evidence>
<dbReference type="SUPFAM" id="SSF52172">
    <property type="entry name" value="CheY-like"/>
    <property type="match status" value="1"/>
</dbReference>
<dbReference type="SMART" id="SM00091">
    <property type="entry name" value="PAS"/>
    <property type="match status" value="1"/>
</dbReference>
<keyword evidence="7" id="KW-0902">Two-component regulatory system</keyword>
<dbReference type="NCBIfam" id="TIGR00229">
    <property type="entry name" value="sensory_box"/>
    <property type="match status" value="1"/>
</dbReference>
<dbReference type="InterPro" id="IPR005467">
    <property type="entry name" value="His_kinase_dom"/>
</dbReference>
<dbReference type="EMBL" id="NXIB02000026">
    <property type="protein sequence ID" value="PHX56238.1"/>
    <property type="molecule type" value="Genomic_DNA"/>
</dbReference>
<evidence type="ECO:0000256" key="5">
    <source>
        <dbReference type="ARBA" id="ARBA00022679"/>
    </source>
</evidence>
<evidence type="ECO:0000259" key="13">
    <source>
        <dbReference type="PROSITE" id="PS50110"/>
    </source>
</evidence>
<evidence type="ECO:0000256" key="7">
    <source>
        <dbReference type="ARBA" id="ARBA00023012"/>
    </source>
</evidence>
<dbReference type="SMART" id="SM00387">
    <property type="entry name" value="HATPase_c"/>
    <property type="match status" value="1"/>
</dbReference>
<dbReference type="SMART" id="SM00388">
    <property type="entry name" value="HisKA"/>
    <property type="match status" value="1"/>
</dbReference>
<dbReference type="AlphaFoldDB" id="A0A2G4F3B2"/>
<name>A0A2G4F3B2_9CYAN</name>
<dbReference type="InterPro" id="IPR011006">
    <property type="entry name" value="CheY-like_superfamily"/>
</dbReference>
<dbReference type="PROSITE" id="PS50109">
    <property type="entry name" value="HIS_KIN"/>
    <property type="match status" value="1"/>
</dbReference>
<feature type="transmembrane region" description="Helical" evidence="11">
    <location>
        <begin position="194"/>
        <end position="216"/>
    </location>
</feature>
<dbReference type="Gene3D" id="3.30.450.20">
    <property type="entry name" value="PAS domain"/>
    <property type="match status" value="1"/>
</dbReference>
<dbReference type="PRINTS" id="PR00344">
    <property type="entry name" value="BCTRLSENSOR"/>
</dbReference>
<organism evidence="15 16">
    <name type="scientific">Tychonema bourrellyi FEM_GT703</name>
    <dbReference type="NCBI Taxonomy" id="2040638"/>
    <lineage>
        <taxon>Bacteria</taxon>
        <taxon>Bacillati</taxon>
        <taxon>Cyanobacteriota</taxon>
        <taxon>Cyanophyceae</taxon>
        <taxon>Oscillatoriophycideae</taxon>
        <taxon>Oscillatoriales</taxon>
        <taxon>Microcoleaceae</taxon>
        <taxon>Tychonema</taxon>
    </lineage>
</organism>
<dbReference type="GO" id="GO:0009927">
    <property type="term" value="F:histidine phosphotransfer kinase activity"/>
    <property type="evidence" value="ECO:0007669"/>
    <property type="project" value="TreeGrafter"/>
</dbReference>
<evidence type="ECO:0000313" key="15">
    <source>
        <dbReference type="EMBL" id="PHX56238.1"/>
    </source>
</evidence>
<dbReference type="FunFam" id="3.30.565.10:FF:000010">
    <property type="entry name" value="Sensor histidine kinase RcsC"/>
    <property type="match status" value="1"/>
</dbReference>
<dbReference type="SUPFAM" id="SSF47384">
    <property type="entry name" value="Homodimeric domain of signal transducing histidine kinase"/>
    <property type="match status" value="1"/>
</dbReference>
<keyword evidence="11" id="KW-0472">Membrane</keyword>
<dbReference type="SMART" id="SM00086">
    <property type="entry name" value="PAC"/>
    <property type="match status" value="1"/>
</dbReference>
<dbReference type="CDD" id="cd00082">
    <property type="entry name" value="HisKA"/>
    <property type="match status" value="1"/>
</dbReference>
<keyword evidence="5" id="KW-0808">Transferase</keyword>
<evidence type="ECO:0000313" key="16">
    <source>
        <dbReference type="Proteomes" id="UP000226442"/>
    </source>
</evidence>
<dbReference type="InterPro" id="IPR001610">
    <property type="entry name" value="PAC"/>
</dbReference>
<evidence type="ECO:0000259" key="14">
    <source>
        <dbReference type="PROSITE" id="PS50113"/>
    </source>
</evidence>
<dbReference type="Gene3D" id="1.10.287.130">
    <property type="match status" value="1"/>
</dbReference>
<dbReference type="InterPro" id="IPR035965">
    <property type="entry name" value="PAS-like_dom_sf"/>
</dbReference>
<dbReference type="PANTHER" id="PTHR43047">
    <property type="entry name" value="TWO-COMPONENT HISTIDINE PROTEIN KINASE"/>
    <property type="match status" value="1"/>
</dbReference>
<dbReference type="SMART" id="SM00448">
    <property type="entry name" value="REC"/>
    <property type="match status" value="1"/>
</dbReference>
<dbReference type="Pfam" id="PF02518">
    <property type="entry name" value="HATPase_c"/>
    <property type="match status" value="1"/>
</dbReference>
<feature type="compositionally biased region" description="Basic and acidic residues" evidence="10">
    <location>
        <begin position="675"/>
        <end position="684"/>
    </location>
</feature>
<dbReference type="Gene3D" id="3.40.50.2300">
    <property type="match status" value="1"/>
</dbReference>
<evidence type="ECO:0000256" key="8">
    <source>
        <dbReference type="ARBA" id="ARBA00074306"/>
    </source>
</evidence>
<keyword evidence="6 15" id="KW-0418">Kinase</keyword>
<dbReference type="GO" id="GO:0000155">
    <property type="term" value="F:phosphorelay sensor kinase activity"/>
    <property type="evidence" value="ECO:0007669"/>
    <property type="project" value="InterPro"/>
</dbReference>
<dbReference type="InterPro" id="IPR036890">
    <property type="entry name" value="HATPase_C_sf"/>
</dbReference>
<keyword evidence="4 9" id="KW-0597">Phosphoprotein</keyword>
<comment type="similarity">
    <text evidence="2">In the N-terminal section; belongs to the phytochrome family.</text>
</comment>
<dbReference type="CDD" id="cd16922">
    <property type="entry name" value="HATPase_EvgS-ArcB-TorS-like"/>
    <property type="match status" value="1"/>
</dbReference>
<comment type="caution">
    <text evidence="15">The sequence shown here is derived from an EMBL/GenBank/DDBJ whole genome shotgun (WGS) entry which is preliminary data.</text>
</comment>
<keyword evidence="11" id="KW-1133">Transmembrane helix</keyword>
<dbReference type="InterPro" id="IPR003594">
    <property type="entry name" value="HATPase_dom"/>
</dbReference>
<dbReference type="EC" id="2.7.13.3" evidence="3"/>
<dbReference type="InterPro" id="IPR004358">
    <property type="entry name" value="Sig_transdc_His_kin-like_C"/>
</dbReference>
<keyword evidence="16" id="KW-1185">Reference proteome</keyword>